<keyword evidence="7 19" id="KW-1003">Cell membrane</keyword>
<keyword evidence="12 19" id="KW-1133">Transmembrane helix</keyword>
<dbReference type="EMBL" id="DXAN01000003">
    <property type="protein sequence ID" value="HJA08023.1"/>
    <property type="molecule type" value="Genomic_DNA"/>
</dbReference>
<evidence type="ECO:0000256" key="12">
    <source>
        <dbReference type="ARBA" id="ARBA00022989"/>
    </source>
</evidence>
<comment type="catalytic activity">
    <reaction evidence="18 19">
        <text>alpha-ribazole 5'-phosphate + adenosylcob(III)inamide-GDP = adenosylcob(III)alamin 5'-phosphate + GMP + H(+)</text>
        <dbReference type="Rhea" id="RHEA:23560"/>
        <dbReference type="ChEBI" id="CHEBI:15378"/>
        <dbReference type="ChEBI" id="CHEBI:57918"/>
        <dbReference type="ChEBI" id="CHEBI:58115"/>
        <dbReference type="ChEBI" id="CHEBI:60487"/>
        <dbReference type="ChEBI" id="CHEBI:60493"/>
        <dbReference type="EC" id="2.7.8.26"/>
    </reaction>
</comment>
<keyword evidence="11 19" id="KW-0460">Magnesium</keyword>
<sequence length="253" mass="27008">MRSAMDAAMFPTSLWASFSFLTRLAPARIFTSAELAASARWFPVTGLALGLLTCLPLRLGVSTEHVVFQALLYVGLMTWFSRGQHWDGMLDCLDAWGSGRQDGEGQNMLGVARLGSFGALGLLFFLLIQIIGAAHLLAAHSAAAWGVLILAPALGRAFMLVPAALLPPRRISTLGRLVAPGCTPFLALIWNAALLLVYGAFSSPRAMLVYLTAIMLVLLVLHRMARGEDGFDGDFMGFACVLSECAALAAPLI</sequence>
<comment type="caution">
    <text evidence="20">The sequence shown here is derived from an EMBL/GenBank/DDBJ whole genome shotgun (WGS) entry which is preliminary data.</text>
</comment>
<evidence type="ECO:0000256" key="9">
    <source>
        <dbReference type="ARBA" id="ARBA00022679"/>
    </source>
</evidence>
<evidence type="ECO:0000256" key="10">
    <source>
        <dbReference type="ARBA" id="ARBA00022692"/>
    </source>
</evidence>
<comment type="cofactor">
    <cofactor evidence="1 19">
        <name>Mg(2+)</name>
        <dbReference type="ChEBI" id="CHEBI:18420"/>
    </cofactor>
</comment>
<dbReference type="GO" id="GO:0051073">
    <property type="term" value="F:adenosylcobinamide-GDP ribazoletransferase activity"/>
    <property type="evidence" value="ECO:0007669"/>
    <property type="project" value="UniProtKB-UniRule"/>
</dbReference>
<organism evidence="20 21">
    <name type="scientific">Candidatus Mailhella merdigallinarum</name>
    <dbReference type="NCBI Taxonomy" id="2838658"/>
    <lineage>
        <taxon>Bacteria</taxon>
        <taxon>Pseudomonadati</taxon>
        <taxon>Thermodesulfobacteriota</taxon>
        <taxon>Desulfovibrionia</taxon>
        <taxon>Desulfovibrionales</taxon>
        <taxon>Desulfovibrionaceae</taxon>
        <taxon>Mailhella</taxon>
    </lineage>
</organism>
<reference evidence="20" key="2">
    <citation type="submission" date="2021-04" db="EMBL/GenBank/DDBJ databases">
        <authorList>
            <person name="Gilroy R."/>
        </authorList>
    </citation>
    <scope>NUCLEOTIDE SEQUENCE</scope>
    <source>
        <strain evidence="20">CHK186-16707</strain>
    </source>
</reference>
<evidence type="ECO:0000256" key="14">
    <source>
        <dbReference type="ARBA" id="ARBA00025228"/>
    </source>
</evidence>
<dbReference type="Proteomes" id="UP000824225">
    <property type="component" value="Unassembled WGS sequence"/>
</dbReference>
<dbReference type="GO" id="GO:0009236">
    <property type="term" value="P:cobalamin biosynthetic process"/>
    <property type="evidence" value="ECO:0007669"/>
    <property type="project" value="UniProtKB-UniRule"/>
</dbReference>
<evidence type="ECO:0000256" key="15">
    <source>
        <dbReference type="ARBA" id="ARBA00032605"/>
    </source>
</evidence>
<gene>
    <name evidence="19" type="primary">cobS</name>
    <name evidence="20" type="ORF">H9962_02360</name>
</gene>
<evidence type="ECO:0000256" key="4">
    <source>
        <dbReference type="ARBA" id="ARBA00010561"/>
    </source>
</evidence>
<protein>
    <recommendedName>
        <fullName evidence="6 19">Adenosylcobinamide-GDP ribazoletransferase</fullName>
        <ecNumber evidence="5 19">2.7.8.26</ecNumber>
    </recommendedName>
    <alternativeName>
        <fullName evidence="16 19">Cobalamin synthase</fullName>
    </alternativeName>
    <alternativeName>
        <fullName evidence="15 19">Cobalamin-5'-phosphate synthase</fullName>
    </alternativeName>
</protein>
<dbReference type="EC" id="2.7.8.26" evidence="5 19"/>
<dbReference type="GO" id="GO:0005886">
    <property type="term" value="C:plasma membrane"/>
    <property type="evidence" value="ECO:0007669"/>
    <property type="project" value="UniProtKB-SubCell"/>
</dbReference>
<keyword evidence="8 19" id="KW-0169">Cobalamin biosynthesis</keyword>
<name>A0A9D2HBC5_9BACT</name>
<proteinExistence type="inferred from homology"/>
<feature type="transmembrane region" description="Helical" evidence="19">
    <location>
        <begin position="143"/>
        <end position="165"/>
    </location>
</feature>
<feature type="transmembrane region" description="Helical" evidence="19">
    <location>
        <begin position="207"/>
        <end position="225"/>
    </location>
</feature>
<evidence type="ECO:0000256" key="2">
    <source>
        <dbReference type="ARBA" id="ARBA00004651"/>
    </source>
</evidence>
<comment type="catalytic activity">
    <reaction evidence="17 19">
        <text>alpha-ribazole + adenosylcob(III)inamide-GDP = adenosylcob(III)alamin + GMP + H(+)</text>
        <dbReference type="Rhea" id="RHEA:16049"/>
        <dbReference type="ChEBI" id="CHEBI:10329"/>
        <dbReference type="ChEBI" id="CHEBI:15378"/>
        <dbReference type="ChEBI" id="CHEBI:18408"/>
        <dbReference type="ChEBI" id="CHEBI:58115"/>
        <dbReference type="ChEBI" id="CHEBI:60487"/>
        <dbReference type="EC" id="2.7.8.26"/>
    </reaction>
</comment>
<evidence type="ECO:0000313" key="20">
    <source>
        <dbReference type="EMBL" id="HJA08023.1"/>
    </source>
</evidence>
<reference evidence="20" key="1">
    <citation type="journal article" date="2021" name="PeerJ">
        <title>Extensive microbial diversity within the chicken gut microbiome revealed by metagenomics and culture.</title>
        <authorList>
            <person name="Gilroy R."/>
            <person name="Ravi A."/>
            <person name="Getino M."/>
            <person name="Pursley I."/>
            <person name="Horton D.L."/>
            <person name="Alikhan N.F."/>
            <person name="Baker D."/>
            <person name="Gharbi K."/>
            <person name="Hall N."/>
            <person name="Watson M."/>
            <person name="Adriaenssens E.M."/>
            <person name="Foster-Nyarko E."/>
            <person name="Jarju S."/>
            <person name="Secka A."/>
            <person name="Antonio M."/>
            <person name="Oren A."/>
            <person name="Chaudhuri R.R."/>
            <person name="La Ragione R."/>
            <person name="Hildebrand F."/>
            <person name="Pallen M.J."/>
        </authorList>
    </citation>
    <scope>NUCLEOTIDE SEQUENCE</scope>
    <source>
        <strain evidence="20">CHK186-16707</strain>
    </source>
</reference>
<dbReference type="Pfam" id="PF02654">
    <property type="entry name" value="CobS"/>
    <property type="match status" value="1"/>
</dbReference>
<evidence type="ECO:0000256" key="8">
    <source>
        <dbReference type="ARBA" id="ARBA00022573"/>
    </source>
</evidence>
<evidence type="ECO:0000256" key="16">
    <source>
        <dbReference type="ARBA" id="ARBA00032853"/>
    </source>
</evidence>
<dbReference type="PANTHER" id="PTHR34148:SF1">
    <property type="entry name" value="ADENOSYLCOBINAMIDE-GDP RIBAZOLETRANSFERASE"/>
    <property type="match status" value="1"/>
</dbReference>
<comment type="function">
    <text evidence="14 19">Joins adenosylcobinamide-GDP and alpha-ribazole to generate adenosylcobalamin (Ado-cobalamin). Also synthesizes adenosylcobalamin 5'-phosphate from adenosylcobinamide-GDP and alpha-ribazole 5'-phosphate.</text>
</comment>
<evidence type="ECO:0000256" key="17">
    <source>
        <dbReference type="ARBA" id="ARBA00048623"/>
    </source>
</evidence>
<evidence type="ECO:0000256" key="6">
    <source>
        <dbReference type="ARBA" id="ARBA00015850"/>
    </source>
</evidence>
<evidence type="ECO:0000256" key="19">
    <source>
        <dbReference type="HAMAP-Rule" id="MF_00719"/>
    </source>
</evidence>
<evidence type="ECO:0000256" key="13">
    <source>
        <dbReference type="ARBA" id="ARBA00023136"/>
    </source>
</evidence>
<dbReference type="InterPro" id="IPR003805">
    <property type="entry name" value="CobS"/>
</dbReference>
<keyword evidence="13 19" id="KW-0472">Membrane</keyword>
<feature type="transmembrane region" description="Helical" evidence="19">
    <location>
        <begin position="177"/>
        <end position="201"/>
    </location>
</feature>
<feature type="transmembrane region" description="Helical" evidence="19">
    <location>
        <begin position="117"/>
        <end position="137"/>
    </location>
</feature>
<evidence type="ECO:0000256" key="5">
    <source>
        <dbReference type="ARBA" id="ARBA00013200"/>
    </source>
</evidence>
<dbReference type="HAMAP" id="MF_00719">
    <property type="entry name" value="CobS"/>
    <property type="match status" value="1"/>
</dbReference>
<evidence type="ECO:0000256" key="3">
    <source>
        <dbReference type="ARBA" id="ARBA00004663"/>
    </source>
</evidence>
<evidence type="ECO:0000256" key="18">
    <source>
        <dbReference type="ARBA" id="ARBA00049504"/>
    </source>
</evidence>
<evidence type="ECO:0000256" key="7">
    <source>
        <dbReference type="ARBA" id="ARBA00022475"/>
    </source>
</evidence>
<dbReference type="GO" id="GO:0008818">
    <property type="term" value="F:cobalamin 5'-phosphate synthase activity"/>
    <property type="evidence" value="ECO:0007669"/>
    <property type="project" value="UniProtKB-UniRule"/>
</dbReference>
<dbReference type="AlphaFoldDB" id="A0A9D2HBC5"/>
<keyword evidence="9 19" id="KW-0808">Transferase</keyword>
<comment type="similarity">
    <text evidence="4 19">Belongs to the CobS family.</text>
</comment>
<dbReference type="PANTHER" id="PTHR34148">
    <property type="entry name" value="ADENOSYLCOBINAMIDE-GDP RIBAZOLETRANSFERASE"/>
    <property type="match status" value="1"/>
</dbReference>
<comment type="subcellular location">
    <subcellularLocation>
        <location evidence="2 19">Cell membrane</location>
        <topology evidence="2 19">Multi-pass membrane protein</topology>
    </subcellularLocation>
</comment>
<evidence type="ECO:0000256" key="11">
    <source>
        <dbReference type="ARBA" id="ARBA00022842"/>
    </source>
</evidence>
<evidence type="ECO:0000313" key="21">
    <source>
        <dbReference type="Proteomes" id="UP000824225"/>
    </source>
</evidence>
<accession>A0A9D2HBC5</accession>
<comment type="pathway">
    <text evidence="3 19">Cofactor biosynthesis; adenosylcobalamin biosynthesis; adenosylcobalamin from cob(II)yrinate a,c-diamide: step 7/7.</text>
</comment>
<keyword evidence="10 19" id="KW-0812">Transmembrane</keyword>
<evidence type="ECO:0000256" key="1">
    <source>
        <dbReference type="ARBA" id="ARBA00001946"/>
    </source>
</evidence>